<evidence type="ECO:0000256" key="1">
    <source>
        <dbReference type="ARBA" id="ARBA00022801"/>
    </source>
</evidence>
<gene>
    <name evidence="3" type="ORF">FD25_GL002271</name>
</gene>
<comment type="caution">
    <text evidence="3">The sequence shown here is derived from an EMBL/GenBank/DDBJ whole genome shotgun (WGS) entry which is preliminary data.</text>
</comment>
<dbReference type="SUPFAM" id="SSF53474">
    <property type="entry name" value="alpha/beta-Hydrolases"/>
    <property type="match status" value="1"/>
</dbReference>
<evidence type="ECO:0000259" key="2">
    <source>
        <dbReference type="Pfam" id="PF20434"/>
    </source>
</evidence>
<accession>A0A0R1LVY6</accession>
<feature type="domain" description="BD-FAE-like" evidence="2">
    <location>
        <begin position="30"/>
        <end position="210"/>
    </location>
</feature>
<dbReference type="STRING" id="1423715.FD25_GL002271"/>
<dbReference type="Proteomes" id="UP000051955">
    <property type="component" value="Unassembled WGS sequence"/>
</dbReference>
<dbReference type="InterPro" id="IPR050300">
    <property type="entry name" value="GDXG_lipolytic_enzyme"/>
</dbReference>
<dbReference type="Pfam" id="PF20434">
    <property type="entry name" value="BD-FAE"/>
    <property type="match status" value="1"/>
</dbReference>
<dbReference type="PANTHER" id="PTHR48081">
    <property type="entry name" value="AB HYDROLASE SUPERFAMILY PROTEIN C4A8.06C"/>
    <property type="match status" value="1"/>
</dbReference>
<dbReference type="EMBL" id="AZDV01000005">
    <property type="protein sequence ID" value="KRK95815.1"/>
    <property type="molecule type" value="Genomic_DNA"/>
</dbReference>
<proteinExistence type="predicted"/>
<dbReference type="InterPro" id="IPR049492">
    <property type="entry name" value="BD-FAE-like_dom"/>
</dbReference>
<keyword evidence="4" id="KW-1185">Reference proteome</keyword>
<dbReference type="OrthoDB" id="9794725at2"/>
<dbReference type="RefSeq" id="WP_057800998.1">
    <property type="nucleotide sequence ID" value="NZ_AZDV01000005.1"/>
</dbReference>
<dbReference type="Gene3D" id="3.40.50.1820">
    <property type="entry name" value="alpha/beta hydrolase"/>
    <property type="match status" value="1"/>
</dbReference>
<organism evidence="3 4">
    <name type="scientific">Levilactobacillus acidifarinae DSM 19394 = JCM 15949</name>
    <dbReference type="NCBI Taxonomy" id="1423715"/>
    <lineage>
        <taxon>Bacteria</taxon>
        <taxon>Bacillati</taxon>
        <taxon>Bacillota</taxon>
        <taxon>Bacilli</taxon>
        <taxon>Lactobacillales</taxon>
        <taxon>Lactobacillaceae</taxon>
        <taxon>Levilactobacillus</taxon>
    </lineage>
</organism>
<dbReference type="AlphaFoldDB" id="A0A0R1LVY6"/>
<sequence>MKITKQTLGQGSNAVRITLYQPDDIADFQTAQTRPLAIILPGGGFEFYSQRETEPIALAYLAQGFSAVVVDYRLLSTPPVLPTALWQIGTVVQHFRHHAADYQVAPDRFVLNGFSAGGYLAAVYAGLWAGDDIAYQLSCASHDLRVNALVLAYPVIGLRLGWPTDQKTWQKLTQGWPAHEADQLVTGQNPPTFIWATQTDELVPVTNTLTYVQALNRAGVPVQSRLYDHGPHGLGLAQAMTAFPQSFKPQDPQFGDAYVQPDVAEWFPEMLAWLKRRWHLTAFWHDQ</sequence>
<evidence type="ECO:0000313" key="3">
    <source>
        <dbReference type="EMBL" id="KRK95815.1"/>
    </source>
</evidence>
<dbReference type="PATRIC" id="fig|1423715.3.peg.2346"/>
<name>A0A0R1LVY6_9LACO</name>
<protein>
    <recommendedName>
        <fullName evidence="2">BD-FAE-like domain-containing protein</fullName>
    </recommendedName>
</protein>
<evidence type="ECO:0000313" key="4">
    <source>
        <dbReference type="Proteomes" id="UP000051955"/>
    </source>
</evidence>
<reference evidence="3 4" key="1">
    <citation type="journal article" date="2015" name="Genome Announc.">
        <title>Expanding the biotechnology potential of lactobacilli through comparative genomics of 213 strains and associated genera.</title>
        <authorList>
            <person name="Sun Z."/>
            <person name="Harris H.M."/>
            <person name="McCann A."/>
            <person name="Guo C."/>
            <person name="Argimon S."/>
            <person name="Zhang W."/>
            <person name="Yang X."/>
            <person name="Jeffery I.B."/>
            <person name="Cooney J.C."/>
            <person name="Kagawa T.F."/>
            <person name="Liu W."/>
            <person name="Song Y."/>
            <person name="Salvetti E."/>
            <person name="Wrobel A."/>
            <person name="Rasinkangas P."/>
            <person name="Parkhill J."/>
            <person name="Rea M.C."/>
            <person name="O'Sullivan O."/>
            <person name="Ritari J."/>
            <person name="Douillard F.P."/>
            <person name="Paul Ross R."/>
            <person name="Yang R."/>
            <person name="Briner A.E."/>
            <person name="Felis G.E."/>
            <person name="de Vos W.M."/>
            <person name="Barrangou R."/>
            <person name="Klaenhammer T.R."/>
            <person name="Caufield P.W."/>
            <person name="Cui Y."/>
            <person name="Zhang H."/>
            <person name="O'Toole P.W."/>
        </authorList>
    </citation>
    <scope>NUCLEOTIDE SEQUENCE [LARGE SCALE GENOMIC DNA]</scope>
    <source>
        <strain evidence="3 4">DSM 19394</strain>
    </source>
</reference>
<dbReference type="GO" id="GO:0016787">
    <property type="term" value="F:hydrolase activity"/>
    <property type="evidence" value="ECO:0007669"/>
    <property type="project" value="UniProtKB-KW"/>
</dbReference>
<keyword evidence="1" id="KW-0378">Hydrolase</keyword>
<dbReference type="InterPro" id="IPR029058">
    <property type="entry name" value="AB_hydrolase_fold"/>
</dbReference>